<feature type="compositionally biased region" description="Basic and acidic residues" evidence="1">
    <location>
        <begin position="369"/>
        <end position="381"/>
    </location>
</feature>
<protein>
    <submittedName>
        <fullName evidence="3">Transposase</fullName>
    </submittedName>
</protein>
<dbReference type="Pfam" id="PF13546">
    <property type="entry name" value="DDE_5"/>
    <property type="match status" value="1"/>
</dbReference>
<dbReference type="AlphaFoldDB" id="A0A443K8T3"/>
<dbReference type="InterPro" id="IPR039365">
    <property type="entry name" value="IS701-like"/>
</dbReference>
<feature type="region of interest" description="Disordered" evidence="1">
    <location>
        <begin position="243"/>
        <end position="277"/>
    </location>
</feature>
<evidence type="ECO:0000313" key="4">
    <source>
        <dbReference type="Proteomes" id="UP000284451"/>
    </source>
</evidence>
<dbReference type="RefSeq" id="WP_128233117.1">
    <property type="nucleotide sequence ID" value="NZ_SAUY01000021.1"/>
</dbReference>
<organism evidence="3 4">
    <name type="scientific">Paenirhodobacter populi</name>
    <dbReference type="NCBI Taxonomy" id="2306993"/>
    <lineage>
        <taxon>Bacteria</taxon>
        <taxon>Pseudomonadati</taxon>
        <taxon>Pseudomonadota</taxon>
        <taxon>Alphaproteobacteria</taxon>
        <taxon>Rhodobacterales</taxon>
        <taxon>Rhodobacter group</taxon>
        <taxon>Paenirhodobacter</taxon>
    </lineage>
</organism>
<gene>
    <name evidence="3" type="ORF">D2T29_15100</name>
</gene>
<dbReference type="Proteomes" id="UP000284451">
    <property type="component" value="Unassembled WGS sequence"/>
</dbReference>
<feature type="region of interest" description="Disordered" evidence="1">
    <location>
        <begin position="354"/>
        <end position="381"/>
    </location>
</feature>
<evidence type="ECO:0000259" key="2">
    <source>
        <dbReference type="Pfam" id="PF13546"/>
    </source>
</evidence>
<reference evidence="3 4" key="1">
    <citation type="submission" date="2019-01" db="EMBL/GenBank/DDBJ databases">
        <title>Sinorhodobacter populi sp. nov. isolated from the symptomatic bark tissue of Populus euramericana canker.</title>
        <authorList>
            <person name="Xu G."/>
        </authorList>
    </citation>
    <scope>NUCLEOTIDE SEQUENCE [LARGE SCALE GENOMIC DNA]</scope>
    <source>
        <strain evidence="3 4">07D10-4-3</strain>
    </source>
</reference>
<dbReference type="PANTHER" id="PTHR33627">
    <property type="entry name" value="TRANSPOSASE"/>
    <property type="match status" value="1"/>
</dbReference>
<reference evidence="3 4" key="2">
    <citation type="submission" date="2019-01" db="EMBL/GenBank/DDBJ databases">
        <authorList>
            <person name="Li Y."/>
        </authorList>
    </citation>
    <scope>NUCLEOTIDE SEQUENCE [LARGE SCALE GENOMIC DNA]</scope>
    <source>
        <strain evidence="3 4">07D10-4-3</strain>
    </source>
</reference>
<proteinExistence type="predicted"/>
<comment type="caution">
    <text evidence="3">The sequence shown here is derived from an EMBL/GenBank/DDBJ whole genome shotgun (WGS) entry which is preliminary data.</text>
</comment>
<accession>A0A443K8T3</accession>
<feature type="domain" description="Transposase IS701-like DDE" evidence="2">
    <location>
        <begin position="44"/>
        <end position="280"/>
    </location>
</feature>
<evidence type="ECO:0000256" key="1">
    <source>
        <dbReference type="SAM" id="MobiDB-lite"/>
    </source>
</evidence>
<dbReference type="InterPro" id="IPR038721">
    <property type="entry name" value="IS701-like_DDE_dom"/>
</dbReference>
<dbReference type="EMBL" id="SAUY01000021">
    <property type="protein sequence ID" value="RWR29209.1"/>
    <property type="molecule type" value="Genomic_DNA"/>
</dbReference>
<dbReference type="PANTHER" id="PTHR33627:SF1">
    <property type="entry name" value="TRANSPOSASE"/>
    <property type="match status" value="1"/>
</dbReference>
<sequence length="381" mass="41243">MSRYRRGNRSVSAEDRPEIQAFPASSRQISQFSPKPSLSFVGRLAAGLGHADRVTPMKVYCTGLMPPGDRKSVESVAARVEPGRVRTAHQSLHHFEAKADGAVMETVRGPVLPIITRREPIRAWIIDDAGFPRKGAHSVGMARQYCGQPGKQDNCHVAVSLPVADELASLPVACRLHLSESRAEDPTGRAKTGVPDAVTFETKARNGLDQIRQVKEAGIPTGIMLANAFRTGPRATDLNHVAGAPSSASLWPAAPSPYRRDRTHKPTSARAPAATLPDEASDRLVARGHQYGAHLAARHGSHAPGSSRLSLSEPHPEEWLLIEQPEADAEPGPFCTDFARRSILEATRILLPMPGAQRTGSDPCGGRPEGWRYHHRSPPDH</sequence>
<evidence type="ECO:0000313" key="3">
    <source>
        <dbReference type="EMBL" id="RWR29209.1"/>
    </source>
</evidence>
<name>A0A443K8T3_9RHOB</name>
<feature type="compositionally biased region" description="Low complexity" evidence="1">
    <location>
        <begin position="244"/>
        <end position="257"/>
    </location>
</feature>